<keyword evidence="3" id="KW-1185">Reference proteome</keyword>
<reference evidence="2" key="1">
    <citation type="journal article" date="2020" name="Cell">
        <title>Large-Scale Comparative Analyses of Tick Genomes Elucidate Their Genetic Diversity and Vector Capacities.</title>
        <authorList>
            <consortium name="Tick Genome and Microbiome Consortium (TIGMIC)"/>
            <person name="Jia N."/>
            <person name="Wang J."/>
            <person name="Shi W."/>
            <person name="Du L."/>
            <person name="Sun Y."/>
            <person name="Zhan W."/>
            <person name="Jiang J.F."/>
            <person name="Wang Q."/>
            <person name="Zhang B."/>
            <person name="Ji P."/>
            <person name="Bell-Sakyi L."/>
            <person name="Cui X.M."/>
            <person name="Yuan T.T."/>
            <person name="Jiang B.G."/>
            <person name="Yang W.F."/>
            <person name="Lam T.T."/>
            <person name="Chang Q.C."/>
            <person name="Ding S.J."/>
            <person name="Wang X.J."/>
            <person name="Zhu J.G."/>
            <person name="Ruan X.D."/>
            <person name="Zhao L."/>
            <person name="Wei J.T."/>
            <person name="Ye R.Z."/>
            <person name="Que T.C."/>
            <person name="Du C.H."/>
            <person name="Zhou Y.H."/>
            <person name="Cheng J.X."/>
            <person name="Dai P.F."/>
            <person name="Guo W.B."/>
            <person name="Han X.H."/>
            <person name="Huang E.J."/>
            <person name="Li L.F."/>
            <person name="Wei W."/>
            <person name="Gao Y.C."/>
            <person name="Liu J.Z."/>
            <person name="Shao H.Z."/>
            <person name="Wang X."/>
            <person name="Wang C.C."/>
            <person name="Yang T.C."/>
            <person name="Huo Q.B."/>
            <person name="Li W."/>
            <person name="Chen H.Y."/>
            <person name="Chen S.E."/>
            <person name="Zhou L.G."/>
            <person name="Ni X.B."/>
            <person name="Tian J.H."/>
            <person name="Sheng Y."/>
            <person name="Liu T."/>
            <person name="Pan Y.S."/>
            <person name="Xia L.Y."/>
            <person name="Li J."/>
            <person name="Zhao F."/>
            <person name="Cao W.C."/>
        </authorList>
    </citation>
    <scope>NUCLEOTIDE SEQUENCE</scope>
    <source>
        <strain evidence="2">Rmic-2018</strain>
    </source>
</reference>
<dbReference type="EMBL" id="JABSTU010005660">
    <property type="protein sequence ID" value="KAH7940389.1"/>
    <property type="molecule type" value="Genomic_DNA"/>
</dbReference>
<keyword evidence="1" id="KW-0472">Membrane</keyword>
<comment type="caution">
    <text evidence="2">The sequence shown here is derived from an EMBL/GenBank/DDBJ whole genome shotgun (WGS) entry which is preliminary data.</text>
</comment>
<organism evidence="2 3">
    <name type="scientific">Rhipicephalus microplus</name>
    <name type="common">Cattle tick</name>
    <name type="synonym">Boophilus microplus</name>
    <dbReference type="NCBI Taxonomy" id="6941"/>
    <lineage>
        <taxon>Eukaryota</taxon>
        <taxon>Metazoa</taxon>
        <taxon>Ecdysozoa</taxon>
        <taxon>Arthropoda</taxon>
        <taxon>Chelicerata</taxon>
        <taxon>Arachnida</taxon>
        <taxon>Acari</taxon>
        <taxon>Parasitiformes</taxon>
        <taxon>Ixodida</taxon>
        <taxon>Ixodoidea</taxon>
        <taxon>Ixodidae</taxon>
        <taxon>Rhipicephalinae</taxon>
        <taxon>Rhipicephalus</taxon>
        <taxon>Boophilus</taxon>
    </lineage>
</organism>
<proteinExistence type="predicted"/>
<keyword evidence="1" id="KW-1133">Transmembrane helix</keyword>
<evidence type="ECO:0000313" key="3">
    <source>
        <dbReference type="Proteomes" id="UP000821866"/>
    </source>
</evidence>
<gene>
    <name evidence="2" type="ORF">HPB51_028745</name>
</gene>
<accession>A0A9J6CWM7</accession>
<evidence type="ECO:0000256" key="1">
    <source>
        <dbReference type="SAM" id="Phobius"/>
    </source>
</evidence>
<protein>
    <submittedName>
        <fullName evidence="2">Uncharacterized protein</fullName>
    </submittedName>
</protein>
<evidence type="ECO:0000313" key="2">
    <source>
        <dbReference type="EMBL" id="KAH7940389.1"/>
    </source>
</evidence>
<keyword evidence="1" id="KW-0812">Transmembrane</keyword>
<dbReference type="Proteomes" id="UP000821866">
    <property type="component" value="Unassembled WGS sequence"/>
</dbReference>
<name>A0A9J6CWM7_RHIMP</name>
<sequence>MRNTIHNTPRGIAPLLNGGLRGVVWADCLQAVLTISAPVVIVAKVMWDAKSGDTRIQPLSEILTYKYLFKTVINGTLMTCVFYGLLACAGAALVCRYRGCDPVLSGSIKKFDQSGRWCRVKIQTSSYIRVPPGAALVSSTITRPQREPPMFVGLRSDDVED</sequence>
<reference evidence="2" key="2">
    <citation type="submission" date="2021-09" db="EMBL/GenBank/DDBJ databases">
        <authorList>
            <person name="Jia N."/>
            <person name="Wang J."/>
            <person name="Shi W."/>
            <person name="Du L."/>
            <person name="Sun Y."/>
            <person name="Zhan W."/>
            <person name="Jiang J."/>
            <person name="Wang Q."/>
            <person name="Zhang B."/>
            <person name="Ji P."/>
            <person name="Sakyi L.B."/>
            <person name="Cui X."/>
            <person name="Yuan T."/>
            <person name="Jiang B."/>
            <person name="Yang W."/>
            <person name="Lam T.T.-Y."/>
            <person name="Chang Q."/>
            <person name="Ding S."/>
            <person name="Wang X."/>
            <person name="Zhu J."/>
            <person name="Ruan X."/>
            <person name="Zhao L."/>
            <person name="Wei J."/>
            <person name="Que T."/>
            <person name="Du C."/>
            <person name="Cheng J."/>
            <person name="Dai P."/>
            <person name="Han X."/>
            <person name="Huang E."/>
            <person name="Gao Y."/>
            <person name="Liu J."/>
            <person name="Shao H."/>
            <person name="Ye R."/>
            <person name="Li L."/>
            <person name="Wei W."/>
            <person name="Wang X."/>
            <person name="Wang C."/>
            <person name="Huo Q."/>
            <person name="Li W."/>
            <person name="Guo W."/>
            <person name="Chen H."/>
            <person name="Chen S."/>
            <person name="Zhou L."/>
            <person name="Zhou L."/>
            <person name="Ni X."/>
            <person name="Tian J."/>
            <person name="Zhou Y."/>
            <person name="Sheng Y."/>
            <person name="Liu T."/>
            <person name="Pan Y."/>
            <person name="Xia L."/>
            <person name="Li J."/>
            <person name="Zhao F."/>
            <person name="Cao W."/>
        </authorList>
    </citation>
    <scope>NUCLEOTIDE SEQUENCE</scope>
    <source>
        <strain evidence="2">Rmic-2018</strain>
        <tissue evidence="2">Larvae</tissue>
    </source>
</reference>
<feature type="transmembrane region" description="Helical" evidence="1">
    <location>
        <begin position="67"/>
        <end position="94"/>
    </location>
</feature>
<feature type="transmembrane region" description="Helical" evidence="1">
    <location>
        <begin position="24"/>
        <end position="47"/>
    </location>
</feature>
<dbReference type="AlphaFoldDB" id="A0A9J6CWM7"/>